<evidence type="ECO:0000256" key="1">
    <source>
        <dbReference type="PROSITE-ProRule" id="PRU00703"/>
    </source>
</evidence>
<dbReference type="Gene3D" id="3.10.580.10">
    <property type="entry name" value="CBS-domain"/>
    <property type="match status" value="1"/>
</dbReference>
<evidence type="ECO:0000313" key="3">
    <source>
        <dbReference type="EMBL" id="BDZ49524.1"/>
    </source>
</evidence>
<keyword evidence="4" id="KW-1185">Reference proteome</keyword>
<dbReference type="EMBL" id="AP027732">
    <property type="protein sequence ID" value="BDZ49524.1"/>
    <property type="molecule type" value="Genomic_DNA"/>
</dbReference>
<reference evidence="4" key="1">
    <citation type="journal article" date="2019" name="Int. J. Syst. Evol. Microbiol.">
        <title>The Global Catalogue of Microorganisms (GCM) 10K type strain sequencing project: providing services to taxonomists for standard genome sequencing and annotation.</title>
        <authorList>
            <consortium name="The Broad Institute Genomics Platform"/>
            <consortium name="The Broad Institute Genome Sequencing Center for Infectious Disease"/>
            <person name="Wu L."/>
            <person name="Ma J."/>
        </authorList>
    </citation>
    <scope>NUCLEOTIDE SEQUENCE [LARGE SCALE GENOMIC DNA]</scope>
    <source>
        <strain evidence="4">NBRC 108728</strain>
    </source>
</reference>
<feature type="domain" description="CBS" evidence="2">
    <location>
        <begin position="41"/>
        <end position="99"/>
    </location>
</feature>
<name>A0ABM8GM94_9MICO</name>
<keyword evidence="1" id="KW-0129">CBS domain</keyword>
<evidence type="ECO:0000259" key="2">
    <source>
        <dbReference type="PROSITE" id="PS51371"/>
    </source>
</evidence>
<accession>A0ABM8GM94</accession>
<protein>
    <recommendedName>
        <fullName evidence="2">CBS domain-containing protein</fullName>
    </recommendedName>
</protein>
<gene>
    <name evidence="3" type="ORF">GCM10025867_17650</name>
</gene>
<evidence type="ECO:0000313" key="4">
    <source>
        <dbReference type="Proteomes" id="UP001321486"/>
    </source>
</evidence>
<organism evidence="3 4">
    <name type="scientific">Frondihabitans sucicola</name>
    <dbReference type="NCBI Taxonomy" id="1268041"/>
    <lineage>
        <taxon>Bacteria</taxon>
        <taxon>Bacillati</taxon>
        <taxon>Actinomycetota</taxon>
        <taxon>Actinomycetes</taxon>
        <taxon>Micrococcales</taxon>
        <taxon>Microbacteriaceae</taxon>
        <taxon>Frondihabitans</taxon>
    </lineage>
</organism>
<dbReference type="InterPro" id="IPR046342">
    <property type="entry name" value="CBS_dom_sf"/>
</dbReference>
<dbReference type="InterPro" id="IPR000644">
    <property type="entry name" value="CBS_dom"/>
</dbReference>
<dbReference type="PROSITE" id="PS51371">
    <property type="entry name" value="CBS"/>
    <property type="match status" value="1"/>
</dbReference>
<dbReference type="Proteomes" id="UP001321486">
    <property type="component" value="Chromosome"/>
</dbReference>
<proteinExistence type="predicted"/>
<sequence length="133" mass="14086">MLARVDEAGHEHAVIVDERNRPISWPSRRQLTRLETVSTAVDPALPVVGQGATLNDALDTMLVSSAGAALVTGARDSFVGVITVEVVMEAITRSRRQALEAQDRPVGTNTATLEVVQAQNDPELESAASGNSL</sequence>
<dbReference type="SUPFAM" id="SSF54631">
    <property type="entry name" value="CBS-domain pair"/>
    <property type="match status" value="1"/>
</dbReference>